<dbReference type="InterPro" id="IPR051468">
    <property type="entry name" value="Fungal_SecMetab_SDRs"/>
</dbReference>
<evidence type="ECO:0000313" key="2">
    <source>
        <dbReference type="Proteomes" id="UP000001880"/>
    </source>
</evidence>
<dbReference type="SUPFAM" id="SSF51735">
    <property type="entry name" value="NAD(P)-binding Rossmann-fold domains"/>
    <property type="match status" value="1"/>
</dbReference>
<dbReference type="HOGENOM" id="CLU_2284098_0_0_7"/>
<dbReference type="InterPro" id="IPR036291">
    <property type="entry name" value="NAD(P)-bd_dom_sf"/>
</dbReference>
<proteinExistence type="predicted"/>
<dbReference type="eggNOG" id="COG4221">
    <property type="taxonomic scope" value="Bacteria"/>
</dbReference>
<dbReference type="InterPro" id="IPR002347">
    <property type="entry name" value="SDR_fam"/>
</dbReference>
<dbReference type="PANTHER" id="PTHR43544">
    <property type="entry name" value="SHORT-CHAIN DEHYDROGENASE/REDUCTASE"/>
    <property type="match status" value="1"/>
</dbReference>
<dbReference type="KEGG" id="hoh:Hoch_3793"/>
<accession>D0LYE3</accession>
<gene>
    <name evidence="1" type="ordered locus">Hoch_3793</name>
</gene>
<sequence length="110" mass="11432">MQTVYVQGASRGIGLALVRALLARSPAPRIFASARRPEGALAELAEASAGRLSAQPLDATDEDQVAAAMRAIGERAGELDLVLNSAGLLHELGPEDSGGFRAWDGAPIPW</sequence>
<dbReference type="STRING" id="502025.Hoch_3793"/>
<dbReference type="PANTHER" id="PTHR43544:SF12">
    <property type="entry name" value="NAD(P)-BINDING ROSSMANN-FOLD SUPERFAMILY PROTEIN"/>
    <property type="match status" value="1"/>
</dbReference>
<name>D0LYE3_HALO1</name>
<dbReference type="Proteomes" id="UP000001880">
    <property type="component" value="Chromosome"/>
</dbReference>
<protein>
    <submittedName>
        <fullName evidence="1">Short-chain dehydrogenase/reductase SDR</fullName>
    </submittedName>
</protein>
<dbReference type="PRINTS" id="PR00081">
    <property type="entry name" value="GDHRDH"/>
</dbReference>
<organism evidence="1 2">
    <name type="scientific">Haliangium ochraceum (strain DSM 14365 / JCM 11303 / SMP-2)</name>
    <dbReference type="NCBI Taxonomy" id="502025"/>
    <lineage>
        <taxon>Bacteria</taxon>
        <taxon>Pseudomonadati</taxon>
        <taxon>Myxococcota</taxon>
        <taxon>Polyangia</taxon>
        <taxon>Haliangiales</taxon>
        <taxon>Kofleriaceae</taxon>
        <taxon>Haliangium</taxon>
    </lineage>
</organism>
<dbReference type="Pfam" id="PF00106">
    <property type="entry name" value="adh_short"/>
    <property type="match status" value="1"/>
</dbReference>
<dbReference type="GO" id="GO:0016491">
    <property type="term" value="F:oxidoreductase activity"/>
    <property type="evidence" value="ECO:0007669"/>
    <property type="project" value="TreeGrafter"/>
</dbReference>
<dbReference type="EMBL" id="CP001804">
    <property type="protein sequence ID" value="ACY16293.1"/>
    <property type="molecule type" value="Genomic_DNA"/>
</dbReference>
<reference evidence="1 2" key="1">
    <citation type="journal article" date="2010" name="Stand. Genomic Sci.">
        <title>Complete genome sequence of Haliangium ochraceum type strain (SMP-2).</title>
        <authorList>
            <consortium name="US DOE Joint Genome Institute (JGI-PGF)"/>
            <person name="Ivanova N."/>
            <person name="Daum C."/>
            <person name="Lang E."/>
            <person name="Abt B."/>
            <person name="Kopitz M."/>
            <person name="Saunders E."/>
            <person name="Lapidus A."/>
            <person name="Lucas S."/>
            <person name="Glavina Del Rio T."/>
            <person name="Nolan M."/>
            <person name="Tice H."/>
            <person name="Copeland A."/>
            <person name="Cheng J.F."/>
            <person name="Chen F."/>
            <person name="Bruce D."/>
            <person name="Goodwin L."/>
            <person name="Pitluck S."/>
            <person name="Mavromatis K."/>
            <person name="Pati A."/>
            <person name="Mikhailova N."/>
            <person name="Chen A."/>
            <person name="Palaniappan K."/>
            <person name="Land M."/>
            <person name="Hauser L."/>
            <person name="Chang Y.J."/>
            <person name="Jeffries C.D."/>
            <person name="Detter J.C."/>
            <person name="Brettin T."/>
            <person name="Rohde M."/>
            <person name="Goker M."/>
            <person name="Bristow J."/>
            <person name="Markowitz V."/>
            <person name="Eisen J.A."/>
            <person name="Hugenholtz P."/>
            <person name="Kyrpides N.C."/>
            <person name="Klenk H.P."/>
        </authorList>
    </citation>
    <scope>NUCLEOTIDE SEQUENCE [LARGE SCALE GENOMIC DNA]</scope>
    <source>
        <strain evidence="2">DSM 14365 / CIP 107738 / JCM 11303 / AJ 13395 / SMP-2</strain>
    </source>
</reference>
<dbReference type="OrthoDB" id="5334159at2"/>
<dbReference type="Gene3D" id="3.40.50.720">
    <property type="entry name" value="NAD(P)-binding Rossmann-like Domain"/>
    <property type="match status" value="1"/>
</dbReference>
<dbReference type="GO" id="GO:0005737">
    <property type="term" value="C:cytoplasm"/>
    <property type="evidence" value="ECO:0007669"/>
    <property type="project" value="TreeGrafter"/>
</dbReference>
<evidence type="ECO:0000313" key="1">
    <source>
        <dbReference type="EMBL" id="ACY16293.1"/>
    </source>
</evidence>
<dbReference type="AlphaFoldDB" id="D0LYE3"/>
<keyword evidence="2" id="KW-1185">Reference proteome</keyword>
<dbReference type="RefSeq" id="WP_012828892.1">
    <property type="nucleotide sequence ID" value="NC_013440.1"/>
</dbReference>